<dbReference type="InterPro" id="IPR003385">
    <property type="entry name" value="Glyco_hydro_77"/>
</dbReference>
<dbReference type="EC" id="2.4.1.25" evidence="3 10"/>
<name>A0A917SUY9_9RHOB</name>
<dbReference type="PANTHER" id="PTHR32438:SF5">
    <property type="entry name" value="4-ALPHA-GLUCANOTRANSFERASE DPE1, CHLOROPLASTIC_AMYLOPLASTIC"/>
    <property type="match status" value="1"/>
</dbReference>
<dbReference type="SUPFAM" id="SSF51445">
    <property type="entry name" value="(Trans)glycosidases"/>
    <property type="match status" value="1"/>
</dbReference>
<keyword evidence="5 10" id="KW-0328">Glycosyltransferase</keyword>
<keyword evidence="12" id="KW-1185">Reference proteome</keyword>
<evidence type="ECO:0000256" key="2">
    <source>
        <dbReference type="ARBA" id="ARBA00005684"/>
    </source>
</evidence>
<evidence type="ECO:0000313" key="11">
    <source>
        <dbReference type="EMBL" id="GGL97353.1"/>
    </source>
</evidence>
<dbReference type="Proteomes" id="UP000649829">
    <property type="component" value="Unassembled WGS sequence"/>
</dbReference>
<dbReference type="GO" id="GO:0005975">
    <property type="term" value="P:carbohydrate metabolic process"/>
    <property type="evidence" value="ECO:0007669"/>
    <property type="project" value="InterPro"/>
</dbReference>
<keyword evidence="6 10" id="KW-0808">Transferase</keyword>
<evidence type="ECO:0000256" key="5">
    <source>
        <dbReference type="ARBA" id="ARBA00022676"/>
    </source>
</evidence>
<evidence type="ECO:0000256" key="4">
    <source>
        <dbReference type="ARBA" id="ARBA00020295"/>
    </source>
</evidence>
<evidence type="ECO:0000256" key="8">
    <source>
        <dbReference type="ARBA" id="ARBA00031423"/>
    </source>
</evidence>
<evidence type="ECO:0000256" key="9">
    <source>
        <dbReference type="ARBA" id="ARBA00031501"/>
    </source>
</evidence>
<evidence type="ECO:0000256" key="3">
    <source>
        <dbReference type="ARBA" id="ARBA00012560"/>
    </source>
</evidence>
<protein>
    <recommendedName>
        <fullName evidence="4 10">4-alpha-glucanotransferase</fullName>
        <ecNumber evidence="3 10">2.4.1.25</ecNumber>
    </recommendedName>
    <alternativeName>
        <fullName evidence="8 10">Amylomaltase</fullName>
    </alternativeName>
    <alternativeName>
        <fullName evidence="9 10">Disproportionating enzyme</fullName>
    </alternativeName>
</protein>
<dbReference type="PANTHER" id="PTHR32438">
    <property type="entry name" value="4-ALPHA-GLUCANOTRANSFERASE DPE1, CHLOROPLASTIC/AMYLOPLASTIC"/>
    <property type="match status" value="1"/>
</dbReference>
<organism evidence="11 12">
    <name type="scientific">Pseudooceanicola nanhaiensis</name>
    <dbReference type="NCBI Taxonomy" id="375761"/>
    <lineage>
        <taxon>Bacteria</taxon>
        <taxon>Pseudomonadati</taxon>
        <taxon>Pseudomonadota</taxon>
        <taxon>Alphaproteobacteria</taxon>
        <taxon>Rhodobacterales</taxon>
        <taxon>Paracoccaceae</taxon>
        <taxon>Pseudooceanicola</taxon>
    </lineage>
</organism>
<proteinExistence type="inferred from homology"/>
<dbReference type="Gene3D" id="3.20.20.80">
    <property type="entry name" value="Glycosidases"/>
    <property type="match status" value="1"/>
</dbReference>
<gene>
    <name evidence="11" type="ORF">GCM10011534_19210</name>
</gene>
<comment type="catalytic activity">
    <reaction evidence="1 10">
        <text>Transfers a segment of a (1-&gt;4)-alpha-D-glucan to a new position in an acceptor, which may be glucose or a (1-&gt;4)-alpha-D-glucan.</text>
        <dbReference type="EC" id="2.4.1.25"/>
    </reaction>
</comment>
<dbReference type="AlphaFoldDB" id="A0A917SUY9"/>
<keyword evidence="7 10" id="KW-0119">Carbohydrate metabolism</keyword>
<reference evidence="11" key="1">
    <citation type="journal article" date="2014" name="Int. J. Syst. Evol. Microbiol.">
        <title>Complete genome sequence of Corynebacterium casei LMG S-19264T (=DSM 44701T), isolated from a smear-ripened cheese.</title>
        <authorList>
            <consortium name="US DOE Joint Genome Institute (JGI-PGF)"/>
            <person name="Walter F."/>
            <person name="Albersmeier A."/>
            <person name="Kalinowski J."/>
            <person name="Ruckert C."/>
        </authorList>
    </citation>
    <scope>NUCLEOTIDE SEQUENCE</scope>
    <source>
        <strain evidence="11">CGMCC 1.6293</strain>
    </source>
</reference>
<dbReference type="InterPro" id="IPR017853">
    <property type="entry name" value="GH"/>
</dbReference>
<dbReference type="EMBL" id="BMLF01000001">
    <property type="protein sequence ID" value="GGL97353.1"/>
    <property type="molecule type" value="Genomic_DNA"/>
</dbReference>
<sequence length="614" mass="65387">MTTRAALDRLAAHHGMSIAYGDLATGSPRPVPAETLRLILDGLGVDHDAAPSGAPAASEMVVPEGARCHVPASLDDAPGWGVFCQLYELRSDRNCGIGDFGDLTRLARICGAAGADFLGVNPLHALFTAAPDRASPFSPSNRRFLNPLYIALDAVPGAAEPEDAAALRSDTLVDYPAVAKAKLAALRGAFDTQPFGPDASRDSFESFVAEGGEALRLHAVFEAISGRMTAAGHGPGWRDWPAALRRPGSPEVAQLAAELADDVTFHLWLQWITRRQLHAAAEAARAAGMRIGLYLDLAVGEAMDGSSTWSGAAAALPGLSIGAPPDMFATTGQNWGLSAPSPTALAAADFAPFREMIAAQLADAGALRIDHVMALWQLFLIPENHPPADGTHLRQPFADLLRELAAQSRARQAVVIGEDLGFVPDGFRDAMETANILSYRILYFEQDDDGFAAAASYPTSALACISTHDLPVMATWWRGIDIGLREAHGLVDPETSKLHAAHRERERKGLLRALERDGGLPAGTADAAAPDLPEQALDAAHRFLARTPCLLCGVRLADLVGPTEPTNLPGTVDVYPNWRPRSPVRIEDLPEHPAFARVTALMRAERPRPERSAS</sequence>
<evidence type="ECO:0000256" key="10">
    <source>
        <dbReference type="RuleBase" id="RU361207"/>
    </source>
</evidence>
<dbReference type="RefSeq" id="WP_028288150.1">
    <property type="nucleotide sequence ID" value="NZ_BMLF01000001.1"/>
</dbReference>
<reference evidence="11" key="2">
    <citation type="submission" date="2020-09" db="EMBL/GenBank/DDBJ databases">
        <authorList>
            <person name="Sun Q."/>
            <person name="Zhou Y."/>
        </authorList>
    </citation>
    <scope>NUCLEOTIDE SEQUENCE</scope>
    <source>
        <strain evidence="11">CGMCC 1.6293</strain>
    </source>
</reference>
<comment type="similarity">
    <text evidence="2 10">Belongs to the disproportionating enzyme family.</text>
</comment>
<dbReference type="NCBIfam" id="TIGR00217">
    <property type="entry name" value="malQ"/>
    <property type="match status" value="1"/>
</dbReference>
<accession>A0A917SUY9</accession>
<comment type="caution">
    <text evidence="11">The sequence shown here is derived from an EMBL/GenBank/DDBJ whole genome shotgun (WGS) entry which is preliminary data.</text>
</comment>
<evidence type="ECO:0000313" key="12">
    <source>
        <dbReference type="Proteomes" id="UP000649829"/>
    </source>
</evidence>
<evidence type="ECO:0000256" key="6">
    <source>
        <dbReference type="ARBA" id="ARBA00022679"/>
    </source>
</evidence>
<evidence type="ECO:0000256" key="1">
    <source>
        <dbReference type="ARBA" id="ARBA00000439"/>
    </source>
</evidence>
<evidence type="ECO:0000256" key="7">
    <source>
        <dbReference type="ARBA" id="ARBA00023277"/>
    </source>
</evidence>
<dbReference type="Pfam" id="PF02446">
    <property type="entry name" value="Glyco_hydro_77"/>
    <property type="match status" value="1"/>
</dbReference>
<dbReference type="GO" id="GO:0004134">
    <property type="term" value="F:4-alpha-glucanotransferase activity"/>
    <property type="evidence" value="ECO:0007669"/>
    <property type="project" value="UniProtKB-EC"/>
</dbReference>